<proteinExistence type="predicted"/>
<dbReference type="KEGG" id="adu:107487555"/>
<accession>A0A6P4DET5</accession>
<gene>
    <name evidence="2" type="primary">LOC107487555</name>
</gene>
<dbReference type="OrthoDB" id="1921190at2759"/>
<name>A0A6P4DET5_ARADU</name>
<sequence length="349" mass="39513">MPNLTTNYSKKPPRPNRICFSFAAYAAALMDRLKSSNIIVSDGLSDAEFSQLESKFNITFPPDLRAILHHGLPISPGFPNWRSSSDQQLQILLNLPTSSILRQVSKTGFWHPSWGPETSDPTRATSSAWHILNQAPQLIPIYRHCYIPASPNVAGNPVFYVDHGGDLRLLSFDVAGFFEKAEFMSEWEGEQDEPVWAAKSARRIRFWSEMAEEVVEGELANKWWWRRFEGEIGGCMEGAVWKLRDGGWREEEIRDMMMVMDDGGDHGEEEEKKVNVRVKDMEGMTWQARVLSLVLLRAGWSREDVVDSLGLVGDKGMEVVVPILSTDTRKHHSQLTSHNNNALNNILST</sequence>
<dbReference type="AlphaFoldDB" id="A0A6P4DET5"/>
<dbReference type="GeneID" id="107487555"/>
<reference evidence="1" key="1">
    <citation type="journal article" date="2016" name="Nat. Genet.">
        <title>The genome sequences of Arachis duranensis and Arachis ipaensis, the diploid ancestors of cultivated peanut.</title>
        <authorList>
            <person name="Bertioli D.J."/>
            <person name="Cannon S.B."/>
            <person name="Froenicke L."/>
            <person name="Huang G."/>
            <person name="Farmer A.D."/>
            <person name="Cannon E.K."/>
            <person name="Liu X."/>
            <person name="Gao D."/>
            <person name="Clevenger J."/>
            <person name="Dash S."/>
            <person name="Ren L."/>
            <person name="Moretzsohn M.C."/>
            <person name="Shirasawa K."/>
            <person name="Huang W."/>
            <person name="Vidigal B."/>
            <person name="Abernathy B."/>
            <person name="Chu Y."/>
            <person name="Niederhuth C.E."/>
            <person name="Umale P."/>
            <person name="Araujo A.C."/>
            <person name="Kozik A."/>
            <person name="Kim K.D."/>
            <person name="Burow M.D."/>
            <person name="Varshney R.K."/>
            <person name="Wang X."/>
            <person name="Zhang X."/>
            <person name="Barkley N."/>
            <person name="Guimaraes P.M."/>
            <person name="Isobe S."/>
            <person name="Guo B."/>
            <person name="Liao B."/>
            <person name="Stalker H.T."/>
            <person name="Schmitz R.J."/>
            <person name="Scheffler B.E."/>
            <person name="Leal-Bertioli S.C."/>
            <person name="Xun X."/>
            <person name="Jackson S.A."/>
            <person name="Michelmore R."/>
            <person name="Ozias-Akins P."/>
        </authorList>
    </citation>
    <scope>NUCLEOTIDE SEQUENCE [LARGE SCALE GENOMIC DNA]</scope>
    <source>
        <strain evidence="1">cv. V14167</strain>
    </source>
</reference>
<dbReference type="PANTHER" id="PTHR32011">
    <property type="entry name" value="OS08G0472400 PROTEIN"/>
    <property type="match status" value="1"/>
</dbReference>
<dbReference type="Proteomes" id="UP000515211">
    <property type="component" value="Chromosome 5"/>
</dbReference>
<protein>
    <submittedName>
        <fullName evidence="2">Uncharacterized protein LOC107487555</fullName>
    </submittedName>
</protein>
<dbReference type="RefSeq" id="XP_015963698.1">
    <property type="nucleotide sequence ID" value="XM_016108212.3"/>
</dbReference>
<reference evidence="2" key="2">
    <citation type="submission" date="2025-08" db="UniProtKB">
        <authorList>
            <consortium name="RefSeq"/>
        </authorList>
    </citation>
    <scope>IDENTIFICATION</scope>
    <source>
        <tissue evidence="2">Whole plant</tissue>
    </source>
</reference>
<dbReference type="PANTHER" id="PTHR32011:SF6">
    <property type="entry name" value="KNR4_SMI1-LIKE DOMAIN-CONTAINING PROTEIN"/>
    <property type="match status" value="1"/>
</dbReference>
<organism evidence="1 2">
    <name type="scientific">Arachis duranensis</name>
    <name type="common">Wild peanut</name>
    <dbReference type="NCBI Taxonomy" id="130453"/>
    <lineage>
        <taxon>Eukaryota</taxon>
        <taxon>Viridiplantae</taxon>
        <taxon>Streptophyta</taxon>
        <taxon>Embryophyta</taxon>
        <taxon>Tracheophyta</taxon>
        <taxon>Spermatophyta</taxon>
        <taxon>Magnoliopsida</taxon>
        <taxon>eudicotyledons</taxon>
        <taxon>Gunneridae</taxon>
        <taxon>Pentapetalae</taxon>
        <taxon>rosids</taxon>
        <taxon>fabids</taxon>
        <taxon>Fabales</taxon>
        <taxon>Fabaceae</taxon>
        <taxon>Papilionoideae</taxon>
        <taxon>50 kb inversion clade</taxon>
        <taxon>dalbergioids sensu lato</taxon>
        <taxon>Dalbergieae</taxon>
        <taxon>Pterocarpus clade</taxon>
        <taxon>Arachis</taxon>
    </lineage>
</organism>
<keyword evidence="1" id="KW-1185">Reference proteome</keyword>
<evidence type="ECO:0000313" key="1">
    <source>
        <dbReference type="Proteomes" id="UP000515211"/>
    </source>
</evidence>
<evidence type="ECO:0000313" key="2">
    <source>
        <dbReference type="RefSeq" id="XP_015963698.1"/>
    </source>
</evidence>